<comment type="catalytic activity">
    <reaction evidence="8">
        <text>3'-dephospho-CoA + ATP = ADP + CoA + H(+)</text>
        <dbReference type="Rhea" id="RHEA:18245"/>
        <dbReference type="ChEBI" id="CHEBI:15378"/>
        <dbReference type="ChEBI" id="CHEBI:30616"/>
        <dbReference type="ChEBI" id="CHEBI:57287"/>
        <dbReference type="ChEBI" id="CHEBI:57328"/>
        <dbReference type="ChEBI" id="CHEBI:456216"/>
        <dbReference type="EC" id="2.7.1.24"/>
    </reaction>
</comment>
<comment type="function">
    <text evidence="8">Catalyzes the phosphorylation of the 3'-hydroxyl group of dephosphocoenzyme A to form coenzyme A.</text>
</comment>
<protein>
    <recommendedName>
        <fullName evidence="8 9">Dephospho-CoA kinase</fullName>
        <ecNumber evidence="8 9">2.7.1.24</ecNumber>
    </recommendedName>
    <alternativeName>
        <fullName evidence="8">Dephosphocoenzyme A kinase</fullName>
    </alternativeName>
</protein>
<dbReference type="NCBIfam" id="TIGR00152">
    <property type="entry name" value="dephospho-CoA kinase"/>
    <property type="match status" value="1"/>
</dbReference>
<comment type="caution">
    <text evidence="10">The sequence shown here is derived from an EMBL/GenBank/DDBJ whole genome shotgun (WGS) entry which is preliminary data.</text>
</comment>
<dbReference type="GO" id="GO:0005524">
    <property type="term" value="F:ATP binding"/>
    <property type="evidence" value="ECO:0007669"/>
    <property type="project" value="UniProtKB-UniRule"/>
</dbReference>
<evidence type="ECO:0000256" key="3">
    <source>
        <dbReference type="ARBA" id="ARBA00022679"/>
    </source>
</evidence>
<keyword evidence="5 8" id="KW-0418">Kinase</keyword>
<dbReference type="PANTHER" id="PTHR10695:SF46">
    <property type="entry name" value="BIFUNCTIONAL COENZYME A SYNTHASE-RELATED"/>
    <property type="match status" value="1"/>
</dbReference>
<comment type="similarity">
    <text evidence="1 8">Belongs to the CoaE family.</text>
</comment>
<dbReference type="PROSITE" id="PS51219">
    <property type="entry name" value="DPCK"/>
    <property type="match status" value="1"/>
</dbReference>
<comment type="subcellular location">
    <subcellularLocation>
        <location evidence="8">Cytoplasm</location>
    </subcellularLocation>
</comment>
<keyword evidence="11" id="KW-1185">Reference proteome</keyword>
<gene>
    <name evidence="8" type="primary">coaE</name>
    <name evidence="10" type="ORF">I6N95_26425</name>
</gene>
<keyword evidence="6 8" id="KW-0067">ATP-binding</keyword>
<dbReference type="HAMAP" id="MF_00376">
    <property type="entry name" value="Dephospho_CoA_kinase"/>
    <property type="match status" value="1"/>
</dbReference>
<keyword evidence="3 8" id="KW-0808">Transferase</keyword>
<keyword evidence="4 8" id="KW-0547">Nucleotide-binding</keyword>
<dbReference type="Gene3D" id="3.40.50.300">
    <property type="entry name" value="P-loop containing nucleotide triphosphate hydrolases"/>
    <property type="match status" value="1"/>
</dbReference>
<name>A0A940PEH5_9ENTE</name>
<comment type="pathway">
    <text evidence="8">Cofactor biosynthesis; coenzyme A biosynthesis; CoA from (R)-pantothenate: step 5/5.</text>
</comment>
<organism evidence="10 11">
    <name type="scientific">Vagococcus allomyrinae</name>
    <dbReference type="NCBI Taxonomy" id="2794353"/>
    <lineage>
        <taxon>Bacteria</taxon>
        <taxon>Bacillati</taxon>
        <taxon>Bacillota</taxon>
        <taxon>Bacilli</taxon>
        <taxon>Lactobacillales</taxon>
        <taxon>Enterococcaceae</taxon>
        <taxon>Vagococcus</taxon>
    </lineage>
</organism>
<reference evidence="10" key="1">
    <citation type="submission" date="2020-12" db="EMBL/GenBank/DDBJ databases">
        <title>Vagococcus allomyrinae sp. nov. and Enterococcus lavae sp. nov., isolated from the larvae of Allomyrina dichotoma.</title>
        <authorList>
            <person name="Lee S.D."/>
        </authorList>
    </citation>
    <scope>NUCLEOTIDE SEQUENCE</scope>
    <source>
        <strain evidence="10">BWB3-3</strain>
    </source>
</reference>
<dbReference type="InterPro" id="IPR001977">
    <property type="entry name" value="Depp_CoAkinase"/>
</dbReference>
<sequence>MTFILGLTGGIATGKSTVADYFRQLGLPIVDSDTIAREVVEPGTVGLENIRLHFGDEILTDDGRLNRKKLGSIVFSDESKRRLLNRLLSEELAKAISGEIDEWVAREVPIVVVDVPLMYEADYDRKVDQVMVVYLPEKLQLQRLIARDQLSEEEAKKRITSQMPIEEKRLLADIVIDNSGSVTETQKQLREWLKNYK</sequence>
<keyword evidence="7 8" id="KW-0173">Coenzyme A biosynthesis</keyword>
<dbReference type="EC" id="2.7.1.24" evidence="8 9"/>
<evidence type="ECO:0000256" key="7">
    <source>
        <dbReference type="ARBA" id="ARBA00022993"/>
    </source>
</evidence>
<evidence type="ECO:0000256" key="9">
    <source>
        <dbReference type="NCBIfam" id="TIGR00152"/>
    </source>
</evidence>
<feature type="binding site" evidence="8">
    <location>
        <begin position="12"/>
        <end position="17"/>
    </location>
    <ligand>
        <name>ATP</name>
        <dbReference type="ChEBI" id="CHEBI:30616"/>
    </ligand>
</feature>
<evidence type="ECO:0000256" key="6">
    <source>
        <dbReference type="ARBA" id="ARBA00022840"/>
    </source>
</evidence>
<evidence type="ECO:0000256" key="2">
    <source>
        <dbReference type="ARBA" id="ARBA00022490"/>
    </source>
</evidence>
<evidence type="ECO:0000313" key="11">
    <source>
        <dbReference type="Proteomes" id="UP000674938"/>
    </source>
</evidence>
<dbReference type="EMBL" id="JAEEGA010000032">
    <property type="protein sequence ID" value="MBP1044551.1"/>
    <property type="molecule type" value="Genomic_DNA"/>
</dbReference>
<dbReference type="CDD" id="cd02022">
    <property type="entry name" value="DPCK"/>
    <property type="match status" value="1"/>
</dbReference>
<evidence type="ECO:0000256" key="8">
    <source>
        <dbReference type="HAMAP-Rule" id="MF_00376"/>
    </source>
</evidence>
<dbReference type="InterPro" id="IPR027417">
    <property type="entry name" value="P-loop_NTPase"/>
</dbReference>
<dbReference type="Pfam" id="PF01121">
    <property type="entry name" value="CoaE"/>
    <property type="match status" value="1"/>
</dbReference>
<dbReference type="AlphaFoldDB" id="A0A940PEH5"/>
<dbReference type="Proteomes" id="UP000674938">
    <property type="component" value="Unassembled WGS sequence"/>
</dbReference>
<dbReference type="GO" id="GO:0004140">
    <property type="term" value="F:dephospho-CoA kinase activity"/>
    <property type="evidence" value="ECO:0007669"/>
    <property type="project" value="UniProtKB-UniRule"/>
</dbReference>
<dbReference type="RefSeq" id="WP_209533093.1">
    <property type="nucleotide sequence ID" value="NZ_JAEEGA010000032.1"/>
</dbReference>
<dbReference type="GO" id="GO:0005737">
    <property type="term" value="C:cytoplasm"/>
    <property type="evidence" value="ECO:0007669"/>
    <property type="project" value="UniProtKB-SubCell"/>
</dbReference>
<dbReference type="SUPFAM" id="SSF52540">
    <property type="entry name" value="P-loop containing nucleoside triphosphate hydrolases"/>
    <property type="match status" value="1"/>
</dbReference>
<dbReference type="FunFam" id="3.40.50.300:FF:000991">
    <property type="entry name" value="Dephospho-CoA kinase"/>
    <property type="match status" value="1"/>
</dbReference>
<evidence type="ECO:0000256" key="4">
    <source>
        <dbReference type="ARBA" id="ARBA00022741"/>
    </source>
</evidence>
<evidence type="ECO:0000313" key="10">
    <source>
        <dbReference type="EMBL" id="MBP1044551.1"/>
    </source>
</evidence>
<dbReference type="GO" id="GO:0015937">
    <property type="term" value="P:coenzyme A biosynthetic process"/>
    <property type="evidence" value="ECO:0007669"/>
    <property type="project" value="UniProtKB-UniRule"/>
</dbReference>
<evidence type="ECO:0000256" key="5">
    <source>
        <dbReference type="ARBA" id="ARBA00022777"/>
    </source>
</evidence>
<dbReference type="PANTHER" id="PTHR10695">
    <property type="entry name" value="DEPHOSPHO-COA KINASE-RELATED"/>
    <property type="match status" value="1"/>
</dbReference>
<evidence type="ECO:0000256" key="1">
    <source>
        <dbReference type="ARBA" id="ARBA00009018"/>
    </source>
</evidence>
<proteinExistence type="inferred from homology"/>
<keyword evidence="2 8" id="KW-0963">Cytoplasm</keyword>
<accession>A0A940PEH5</accession>